<comment type="function">
    <text evidence="7">Catalyzes the addition of meso-diaminopimelic acid to the nucleotide precursor UDP-N-acetylmuramoyl-L-alanyl-D-glutamate (UMAG) in the biosynthesis of bacterial cell-wall peptidoglycan.</text>
</comment>
<feature type="domain" description="Mur ligase N-terminal catalytic" evidence="11">
    <location>
        <begin position="555"/>
        <end position="623"/>
    </location>
</feature>
<dbReference type="PANTHER" id="PTHR23135">
    <property type="entry name" value="MUR LIGASE FAMILY MEMBER"/>
    <property type="match status" value="1"/>
</dbReference>
<reference evidence="14 15" key="1">
    <citation type="submission" date="2022-01" db="EMBL/GenBank/DDBJ databases">
        <title>Desulfofustis limnae sp. nov., a novel mesophilic sulfate-reducing bacterium isolated from marsh soil.</title>
        <authorList>
            <person name="Watanabe M."/>
            <person name="Takahashi A."/>
            <person name="Kojima H."/>
            <person name="Fukui M."/>
        </authorList>
    </citation>
    <scope>NUCLEOTIDE SEQUENCE [LARGE SCALE GENOMIC DNA]</scope>
    <source>
        <strain evidence="14 15">PPLL</strain>
    </source>
</reference>
<dbReference type="InterPro" id="IPR036565">
    <property type="entry name" value="Mur-like_cat_sf"/>
</dbReference>
<dbReference type="Gene3D" id="3.40.1190.10">
    <property type="entry name" value="Mur-like, catalytic domain"/>
    <property type="match status" value="2"/>
</dbReference>
<dbReference type="EMBL" id="AP025516">
    <property type="protein sequence ID" value="BDD86358.1"/>
    <property type="molecule type" value="Genomic_DNA"/>
</dbReference>
<comment type="subcellular location">
    <subcellularLocation>
        <location evidence="8 9">Cytoplasm</location>
    </subcellularLocation>
</comment>
<keyword evidence="8 14" id="KW-0436">Ligase</keyword>
<comment type="PTM">
    <text evidence="7">Carboxylation is probably crucial for Mg(2+) binding and, consequently, for the gamma-phosphate positioning of ATP.</text>
</comment>
<dbReference type="Gene3D" id="3.90.190.20">
    <property type="entry name" value="Mur ligase, C-terminal domain"/>
    <property type="match status" value="2"/>
</dbReference>
<comment type="caution">
    <text evidence="7">Lacks conserved residue(s) required for the propagation of feature annotation.</text>
</comment>
<dbReference type="InterPro" id="IPR013221">
    <property type="entry name" value="Mur_ligase_cen"/>
</dbReference>
<feature type="domain" description="Mur ligase C-terminal" evidence="12">
    <location>
        <begin position="864"/>
        <end position="994"/>
    </location>
</feature>
<evidence type="ECO:0000259" key="12">
    <source>
        <dbReference type="Pfam" id="PF02875"/>
    </source>
</evidence>
<sequence length="1014" mass="107621">MLLSDLLGGLAHRCCSQKTPEQVLVEGISADSRTVVEHGLFVALSGGTTDGHHYLAAAVQAGAAAVMVDCPQKLPADIAHSGVCVVVVDRCRSVLGELAARFYGRPAAALTLLGVTGTNGKTTVSYLLEHGLRRIGRQVGVIGTVEYRYPTTDGRTIHRPAPFTTPDPLRLHSLFREMADNRVTHVVMEVSSHALRQERLGPVRFALGLFTNLSQDHLDYHASMTDYWEAKWQLFERYLAADGTALIVLPENNGSETSGWAEKMAAGCRELPVRTVTCGRSRQADYHLLQSTSTLAGSTLDFQDNQGAIHRLHSPLVGDYNMDNLLAALTALTVLGVAVDEAGRVLADATGAPGRLQRVELAERGDGQPTVLVDYAHTPDALANVLKTLAAIPHGRLFCLVGCGGDRDRGKRPLMGGIAAQYSDVVVVTDDNPRSEEPAVIRSQVLEGVRHQGMVVHSVEWLATWGKSEKGAVEVAGREAAIKAVVTTARPGDIVLLAGKGHEQYQIIGGGRRFFDDVLAAQQSSLSWDTDTLVEATGGRLLAPAERTGQRFGTVSTDSRSCQPGDIFVALVGEHHDGHEFLEKALQAGAGCLVVSDAGRVTGSGVACVVVPDTLAALGDMAHFRRQAVRRLRQPVVVGLTGSCGKTTVKEMVAAIFTARWPDRADRPAGRVLKTLGNFNNLVGLPLSLLPIDAHHRGAILEMGMNQPGEIARLASIADPDICCITNIHGAHLEGLGTIEGVAAAKGELFALADERAVLAVNLDDARVVRQAQLHPHRTLGFSADPAGRPEAAEVWVETAGVDGEGALSLVLHVGDQRRSVVIHAAGLHNGGNAAAAAAIARAAGIEVDCIVAGLERFRAADKRMQKLKSGTGVNILNDTYNANPASMAAALATLARLPARHRVALLGDMLELGAAAPQLHEEIGRTAATVGIDYLGVVGSFREDIGRGARAGGMKEEQIIMLPEKERAVDWLTELVHSGRLHSGDWLLVKASRGIALDTVVSAFVESSATTKS</sequence>
<dbReference type="Gene3D" id="3.40.1390.10">
    <property type="entry name" value="MurE/MurF, N-terminal domain"/>
    <property type="match status" value="2"/>
</dbReference>
<keyword evidence="15" id="KW-1185">Reference proteome</keyword>
<accession>A0ABN6M0E9</accession>
<dbReference type="InterPro" id="IPR005863">
    <property type="entry name" value="UDP-N-AcMur_synth"/>
</dbReference>
<feature type="modified residue" description="N6-carboxylysine" evidence="7">
    <location>
        <position position="231"/>
    </location>
</feature>
<gene>
    <name evidence="7 14" type="primary">murE</name>
    <name evidence="8" type="synonym">murF</name>
    <name evidence="14" type="ORF">DPPLL_07230</name>
</gene>
<keyword evidence="2 8" id="KW-0132">Cell division</keyword>
<evidence type="ECO:0000256" key="9">
    <source>
        <dbReference type="RuleBase" id="RU004135"/>
    </source>
</evidence>
<evidence type="ECO:0000256" key="6">
    <source>
        <dbReference type="ARBA" id="ARBA00023316"/>
    </source>
</evidence>
<keyword evidence="6 8" id="KW-0961">Cell wall biogenesis/degradation</keyword>
<comment type="similarity">
    <text evidence="1 7">Belongs to the MurCDEF family. MurE subfamily.</text>
</comment>
<dbReference type="EC" id="6.3.2.10" evidence="8"/>
<feature type="binding site" evidence="7">
    <location>
        <begin position="164"/>
        <end position="165"/>
    </location>
    <ligand>
        <name>UDP-N-acetyl-alpha-D-muramoyl-L-alanyl-D-glutamate</name>
        <dbReference type="ChEBI" id="CHEBI:83900"/>
    </ligand>
</feature>
<feature type="binding site" evidence="7">
    <location>
        <begin position="431"/>
        <end position="434"/>
    </location>
    <ligand>
        <name>meso-2,6-diaminopimelate</name>
        <dbReference type="ChEBI" id="CHEBI:57791"/>
    </ligand>
</feature>
<comment type="function">
    <text evidence="8 10">Involved in cell wall formation. Catalyzes the final step in the synthesis of UDP-N-acetylmuramoyl-pentapeptide, the precursor of murein.</text>
</comment>
<dbReference type="Proteomes" id="UP000830055">
    <property type="component" value="Chromosome"/>
</dbReference>
<feature type="binding site" evidence="7">
    <location>
        <position position="197"/>
    </location>
    <ligand>
        <name>UDP-N-acetyl-alpha-D-muramoyl-L-alanyl-D-glutamate</name>
        <dbReference type="ChEBI" id="CHEBI:83900"/>
    </ligand>
</feature>
<feature type="short sequence motif" description="Meso-diaminopimelate recognition motif" evidence="7">
    <location>
        <begin position="431"/>
        <end position="434"/>
    </location>
</feature>
<evidence type="ECO:0000259" key="11">
    <source>
        <dbReference type="Pfam" id="PF01225"/>
    </source>
</evidence>
<comment type="cofactor">
    <cofactor evidence="7">
        <name>Mg(2+)</name>
        <dbReference type="ChEBI" id="CHEBI:18420"/>
    </cofactor>
</comment>
<dbReference type="InterPro" id="IPR004101">
    <property type="entry name" value="Mur_ligase_C"/>
</dbReference>
<feature type="binding site" evidence="7">
    <location>
        <position position="32"/>
    </location>
    <ligand>
        <name>UDP-N-acetyl-alpha-D-muramoyl-L-alanyl-D-glutamate</name>
        <dbReference type="ChEBI" id="CHEBI:83900"/>
    </ligand>
</feature>
<evidence type="ECO:0000256" key="1">
    <source>
        <dbReference type="ARBA" id="ARBA00005898"/>
    </source>
</evidence>
<dbReference type="InterPro" id="IPR000713">
    <property type="entry name" value="Mur_ligase_N"/>
</dbReference>
<evidence type="ECO:0000256" key="8">
    <source>
        <dbReference type="HAMAP-Rule" id="MF_02019"/>
    </source>
</evidence>
<evidence type="ECO:0000256" key="3">
    <source>
        <dbReference type="ARBA" id="ARBA00022960"/>
    </source>
</evidence>
<feature type="binding site" evidence="7">
    <location>
        <position position="191"/>
    </location>
    <ligand>
        <name>UDP-N-acetyl-alpha-D-muramoyl-L-alanyl-D-glutamate</name>
        <dbReference type="ChEBI" id="CHEBI:83900"/>
    </ligand>
</feature>
<comment type="catalytic activity">
    <reaction evidence="7">
        <text>UDP-N-acetyl-alpha-D-muramoyl-L-alanyl-D-glutamate + meso-2,6-diaminopimelate + ATP = UDP-N-acetyl-alpha-D-muramoyl-L-alanyl-gamma-D-glutamyl-meso-2,6-diaminopimelate + ADP + phosphate + H(+)</text>
        <dbReference type="Rhea" id="RHEA:23676"/>
        <dbReference type="ChEBI" id="CHEBI:15378"/>
        <dbReference type="ChEBI" id="CHEBI:30616"/>
        <dbReference type="ChEBI" id="CHEBI:43474"/>
        <dbReference type="ChEBI" id="CHEBI:57791"/>
        <dbReference type="ChEBI" id="CHEBI:83900"/>
        <dbReference type="ChEBI" id="CHEBI:83905"/>
        <dbReference type="ChEBI" id="CHEBI:456216"/>
        <dbReference type="EC" id="6.3.2.13"/>
    </reaction>
</comment>
<evidence type="ECO:0000256" key="10">
    <source>
        <dbReference type="RuleBase" id="RU004136"/>
    </source>
</evidence>
<dbReference type="SUPFAM" id="SSF53244">
    <property type="entry name" value="MurD-like peptide ligases, peptide-binding domain"/>
    <property type="match status" value="2"/>
</dbReference>
<evidence type="ECO:0000313" key="15">
    <source>
        <dbReference type="Proteomes" id="UP000830055"/>
    </source>
</evidence>
<comment type="similarity">
    <text evidence="8">Belongs to the MurCDEF family. MurF subfamily.</text>
</comment>
<name>A0ABN6M0E9_9BACT</name>
<evidence type="ECO:0000256" key="7">
    <source>
        <dbReference type="HAMAP-Rule" id="MF_00208"/>
    </source>
</evidence>
<dbReference type="EC" id="6.3.2.13" evidence="7"/>
<dbReference type="Pfam" id="PF02875">
    <property type="entry name" value="Mur_ligase_C"/>
    <property type="match status" value="2"/>
</dbReference>
<dbReference type="SUPFAM" id="SSF63418">
    <property type="entry name" value="MurE/MurF N-terminal domain"/>
    <property type="match status" value="2"/>
</dbReference>
<feature type="domain" description="Mur ligase central" evidence="13">
    <location>
        <begin position="641"/>
        <end position="841"/>
    </location>
</feature>
<dbReference type="NCBIfam" id="TIGR01085">
    <property type="entry name" value="murE"/>
    <property type="match status" value="1"/>
</dbReference>
<keyword evidence="4 8" id="KW-0573">Peptidoglycan synthesis</keyword>
<dbReference type="InterPro" id="IPR036615">
    <property type="entry name" value="Mur_ligase_C_dom_sf"/>
</dbReference>
<keyword evidence="8" id="KW-0963">Cytoplasm</keyword>
<keyword evidence="5 8" id="KW-0131">Cell cycle</keyword>
<keyword evidence="8" id="KW-0067">ATP-binding</keyword>
<evidence type="ECO:0000259" key="13">
    <source>
        <dbReference type="Pfam" id="PF08245"/>
    </source>
</evidence>
<dbReference type="NCBIfam" id="NF001124">
    <property type="entry name" value="PRK00139.1-2"/>
    <property type="match status" value="1"/>
</dbReference>
<feature type="binding site" evidence="8">
    <location>
        <begin position="642"/>
        <end position="648"/>
    </location>
    <ligand>
        <name>ATP</name>
        <dbReference type="ChEBI" id="CHEBI:30616"/>
    </ligand>
</feature>
<feature type="domain" description="Mur ligase N-terminal catalytic" evidence="11">
    <location>
        <begin position="25"/>
        <end position="103"/>
    </location>
</feature>
<dbReference type="HAMAP" id="MF_00208">
    <property type="entry name" value="MurE"/>
    <property type="match status" value="1"/>
</dbReference>
<protein>
    <recommendedName>
        <fullName evidence="7 8">Multifunctional fusion protein</fullName>
    </recommendedName>
    <domain>
        <recommendedName>
            <fullName evidence="7">UDP-N-acetylmuramoyl-L-alanyl-D-glutamate--2,6-diaminopimelate ligase</fullName>
            <ecNumber evidence="7">6.3.2.13</ecNumber>
        </recommendedName>
        <alternativeName>
            <fullName evidence="7">Meso-A2pm-adding enzyme</fullName>
        </alternativeName>
        <alternativeName>
            <fullName evidence="7">Meso-diaminopimelate-adding enzyme</fullName>
        </alternativeName>
        <alternativeName>
            <fullName evidence="7">UDP-MurNAc-L-Ala-D-Glu:meso-diaminopimelate ligase</fullName>
        </alternativeName>
        <alternativeName>
            <fullName evidence="7">UDP-MurNAc-tripeptide synthetase</fullName>
        </alternativeName>
        <alternativeName>
            <fullName evidence="7">UDP-N-acetylmuramyl-tripeptide synthetase</fullName>
        </alternativeName>
    </domain>
    <domain>
        <recommendedName>
            <fullName evidence="8">UDP-N-acetylmuramoyl-tripeptide--D-alanyl-D-alanine ligase</fullName>
            <ecNumber evidence="8">6.3.2.10</ecNumber>
        </recommendedName>
        <alternativeName>
            <fullName evidence="8">D-alanyl-D-alanine-adding enzyme</fullName>
        </alternativeName>
    </domain>
</protein>
<dbReference type="PANTHER" id="PTHR23135:SF4">
    <property type="entry name" value="UDP-N-ACETYLMURAMOYL-L-ALANYL-D-GLUTAMATE--2,6-DIAMINOPIMELATE LIGASE MURE HOMOLOG, CHLOROPLASTIC"/>
    <property type="match status" value="1"/>
</dbReference>
<evidence type="ECO:0000256" key="2">
    <source>
        <dbReference type="ARBA" id="ARBA00022618"/>
    </source>
</evidence>
<keyword evidence="3 8" id="KW-0133">Cell shape</keyword>
<comment type="pathway">
    <text evidence="8 9">Cell wall biogenesis; peptidoglycan biosynthesis.</text>
</comment>
<feature type="binding site" evidence="7">
    <location>
        <position position="499"/>
    </location>
    <ligand>
        <name>meso-2,6-diaminopimelate</name>
        <dbReference type="ChEBI" id="CHEBI:57791"/>
    </ligand>
</feature>
<dbReference type="SUPFAM" id="SSF53623">
    <property type="entry name" value="MurD-like peptide ligases, catalytic domain"/>
    <property type="match status" value="2"/>
</dbReference>
<dbReference type="Pfam" id="PF01225">
    <property type="entry name" value="Mur_ligase"/>
    <property type="match status" value="2"/>
</dbReference>
<proteinExistence type="inferred from homology"/>
<feature type="domain" description="Mur ligase C-terminal" evidence="12">
    <location>
        <begin position="355"/>
        <end position="501"/>
    </location>
</feature>
<evidence type="ECO:0000256" key="4">
    <source>
        <dbReference type="ARBA" id="ARBA00022984"/>
    </source>
</evidence>
<comment type="catalytic activity">
    <reaction evidence="8 10">
        <text>D-alanyl-D-alanine + UDP-N-acetyl-alpha-D-muramoyl-L-alanyl-gamma-D-glutamyl-meso-2,6-diaminopimelate + ATP = UDP-N-acetyl-alpha-D-muramoyl-L-alanyl-gamma-D-glutamyl-meso-2,6-diaminopimeloyl-D-alanyl-D-alanine + ADP + phosphate + H(+)</text>
        <dbReference type="Rhea" id="RHEA:28374"/>
        <dbReference type="ChEBI" id="CHEBI:15378"/>
        <dbReference type="ChEBI" id="CHEBI:30616"/>
        <dbReference type="ChEBI" id="CHEBI:43474"/>
        <dbReference type="ChEBI" id="CHEBI:57822"/>
        <dbReference type="ChEBI" id="CHEBI:61386"/>
        <dbReference type="ChEBI" id="CHEBI:83905"/>
        <dbReference type="ChEBI" id="CHEBI:456216"/>
        <dbReference type="EC" id="6.3.2.10"/>
    </reaction>
</comment>
<organism evidence="14 15">
    <name type="scientific">Desulfofustis limnaeus</name>
    <dbReference type="NCBI Taxonomy" id="2740163"/>
    <lineage>
        <taxon>Bacteria</taxon>
        <taxon>Pseudomonadati</taxon>
        <taxon>Thermodesulfobacteriota</taxon>
        <taxon>Desulfobulbia</taxon>
        <taxon>Desulfobulbales</taxon>
        <taxon>Desulfocapsaceae</taxon>
        <taxon>Desulfofustis</taxon>
    </lineage>
</organism>
<keyword evidence="7" id="KW-0460">Magnesium</keyword>
<dbReference type="GO" id="GO:0016874">
    <property type="term" value="F:ligase activity"/>
    <property type="evidence" value="ECO:0007669"/>
    <property type="project" value="UniProtKB-KW"/>
</dbReference>
<dbReference type="RefSeq" id="WP_284153452.1">
    <property type="nucleotide sequence ID" value="NZ_AP025516.1"/>
</dbReference>
<feature type="binding site" evidence="7">
    <location>
        <position position="503"/>
    </location>
    <ligand>
        <name>meso-2,6-diaminopimelate</name>
        <dbReference type="ChEBI" id="CHEBI:57791"/>
    </ligand>
</feature>
<evidence type="ECO:0000256" key="5">
    <source>
        <dbReference type="ARBA" id="ARBA00023306"/>
    </source>
</evidence>
<keyword evidence="8" id="KW-0547">Nucleotide-binding</keyword>
<feature type="domain" description="Mur ligase central" evidence="13">
    <location>
        <begin position="115"/>
        <end position="331"/>
    </location>
</feature>
<dbReference type="NCBIfam" id="TIGR01143">
    <property type="entry name" value="murF"/>
    <property type="match status" value="1"/>
</dbReference>
<dbReference type="InterPro" id="IPR035911">
    <property type="entry name" value="MurE/MurF_N"/>
</dbReference>
<feature type="binding site" evidence="7">
    <location>
        <begin position="117"/>
        <end position="123"/>
    </location>
    <ligand>
        <name>ATP</name>
        <dbReference type="ChEBI" id="CHEBI:30616"/>
    </ligand>
</feature>
<feature type="binding site" evidence="7">
    <location>
        <position position="199"/>
    </location>
    <ligand>
        <name>UDP-N-acetyl-alpha-D-muramoyl-L-alanyl-D-glutamate</name>
        <dbReference type="ChEBI" id="CHEBI:83900"/>
    </ligand>
</feature>
<dbReference type="NCBIfam" id="NF001126">
    <property type="entry name" value="PRK00139.1-4"/>
    <property type="match status" value="1"/>
</dbReference>
<dbReference type="HAMAP" id="MF_02019">
    <property type="entry name" value="MurF"/>
    <property type="match status" value="1"/>
</dbReference>
<evidence type="ECO:0000313" key="14">
    <source>
        <dbReference type="EMBL" id="BDD86358.1"/>
    </source>
</evidence>
<feature type="binding site" evidence="7">
    <location>
        <position position="407"/>
    </location>
    <ligand>
        <name>meso-2,6-diaminopimelate</name>
        <dbReference type="ChEBI" id="CHEBI:57791"/>
    </ligand>
</feature>
<dbReference type="Pfam" id="PF08245">
    <property type="entry name" value="Mur_ligase_M"/>
    <property type="match status" value="2"/>
</dbReference>
<dbReference type="InterPro" id="IPR005761">
    <property type="entry name" value="UDP-N-AcMur-Glu-dNH2Pim_ligase"/>
</dbReference>